<organism evidence="2 3">
    <name type="scientific">Oryza rufipogon</name>
    <name type="common">Brownbeard rice</name>
    <name type="synonym">Asian wild rice</name>
    <dbReference type="NCBI Taxonomy" id="4529"/>
    <lineage>
        <taxon>Eukaryota</taxon>
        <taxon>Viridiplantae</taxon>
        <taxon>Streptophyta</taxon>
        <taxon>Embryophyta</taxon>
        <taxon>Tracheophyta</taxon>
        <taxon>Spermatophyta</taxon>
        <taxon>Magnoliopsida</taxon>
        <taxon>Liliopsida</taxon>
        <taxon>Poales</taxon>
        <taxon>Poaceae</taxon>
        <taxon>BOP clade</taxon>
        <taxon>Oryzoideae</taxon>
        <taxon>Oryzeae</taxon>
        <taxon>Oryzinae</taxon>
        <taxon>Oryza</taxon>
    </lineage>
</organism>
<reference evidence="3" key="1">
    <citation type="submission" date="2013-06" db="EMBL/GenBank/DDBJ databases">
        <authorList>
            <person name="Zhao Q."/>
        </authorList>
    </citation>
    <scope>NUCLEOTIDE SEQUENCE</scope>
    <source>
        <strain evidence="3">cv. W1943</strain>
    </source>
</reference>
<protein>
    <submittedName>
        <fullName evidence="2">Uncharacterized protein</fullName>
    </submittedName>
</protein>
<dbReference type="AlphaFoldDB" id="A0A0E0RH82"/>
<keyword evidence="1" id="KW-0175">Coiled coil</keyword>
<dbReference type="EnsemblPlants" id="ORUFI12G12970.1">
    <property type="protein sequence ID" value="ORUFI12G12970.1"/>
    <property type="gene ID" value="ORUFI12G12970"/>
</dbReference>
<evidence type="ECO:0000256" key="1">
    <source>
        <dbReference type="SAM" id="Coils"/>
    </source>
</evidence>
<dbReference type="Proteomes" id="UP000008022">
    <property type="component" value="Unassembled WGS sequence"/>
</dbReference>
<evidence type="ECO:0000313" key="2">
    <source>
        <dbReference type="EnsemblPlants" id="ORUFI12G12970.1"/>
    </source>
</evidence>
<keyword evidence="3" id="KW-1185">Reference proteome</keyword>
<dbReference type="Gramene" id="ORUFI12G12970.1">
    <property type="protein sequence ID" value="ORUFI12G12970.1"/>
    <property type="gene ID" value="ORUFI12G12970"/>
</dbReference>
<feature type="coiled-coil region" evidence="1">
    <location>
        <begin position="182"/>
        <end position="209"/>
    </location>
</feature>
<proteinExistence type="predicted"/>
<accession>A0A0E0RH82</accession>
<evidence type="ECO:0000313" key="3">
    <source>
        <dbReference type="Proteomes" id="UP000008022"/>
    </source>
</evidence>
<dbReference type="OMA" id="QMPRANE"/>
<reference evidence="2" key="2">
    <citation type="submission" date="2015-06" db="UniProtKB">
        <authorList>
            <consortium name="EnsemblPlants"/>
        </authorList>
    </citation>
    <scope>IDENTIFICATION</scope>
</reference>
<sequence>MATMQQHPPPPDAAAAAGSADDDDCSAAVAYIRLIAQELCNCWHGVDATGGDALSRLLHRRPRGGGVTFPAAVAAALDDLEDLYAEGSAPMAASARHAIRERRAAHVERLRDATSRRLSVARRIRDLGMDLGAASGRFEEARAGVRRTLRRLAVVAGGGGAMEHAASVARLVELLGHGQGAEAALEAAMEAMEADYERLLQQRDAAEASELAEMAALEEIPQLPRATEEEDQLTLEAAGRFFKTRHANKVMASQNIEKRKEPMAAATQDHLPSSPAAAAADQPQAAAYIRLVIEQLLSRDTASDTGRIRLLLRRRPRGVVAASFPAAVTAALDDLEALYSEGSAPMAALARDAARSRRAGHEERLRRAASQRLAVEGPIRDLAAGIDAAGKRLGEEEAVVRRTQRRLLLLSGAVAEEADVGAVVSLVERLARAQGAEAALAVAMEAMKARHRRLLLQREAAEVAELTEISALEDIPQVARGRKEDDQLLREADDRLRADLTVLIECFVEPL</sequence>
<name>A0A0E0RH82_ORYRU</name>
<dbReference type="HOGENOM" id="CLU_028147_0_0_1"/>